<gene>
    <name evidence="3" type="ORF">PAF17_03750</name>
</gene>
<accession>A0ABT4ZB69</accession>
<dbReference type="Pfam" id="PF09994">
    <property type="entry name" value="T6SS_Tle1-like_cat"/>
    <property type="match status" value="1"/>
</dbReference>
<evidence type="ECO:0000256" key="1">
    <source>
        <dbReference type="SAM" id="MobiDB-lite"/>
    </source>
</evidence>
<feature type="region of interest" description="Disordered" evidence="1">
    <location>
        <begin position="349"/>
        <end position="382"/>
    </location>
</feature>
<protein>
    <submittedName>
        <fullName evidence="3">DUF2235 domain-containing protein</fullName>
    </submittedName>
</protein>
<evidence type="ECO:0000313" key="3">
    <source>
        <dbReference type="EMBL" id="MDB6176616.1"/>
    </source>
</evidence>
<sequence length="382" mass="42164">MTGNRPTTHHVLLMDGTFASLAEGRRSSIGRIHALLNGQHGALPVPAAQLRVYYGVGQQWNRWQTLPDLAMGLVLERRIIDAYGWLASRYRPGDQIFMIGYSRGAFAVRSLAGMIGRVGLLRAEAATERNIRLAWHYYRNGGSDRHRALFRKRRTHHGATIRMVGCFDTVMALGLRLPLLWMLTEPRFRFHDAHLVAEVEHGFQALALDETRAAFAPILWDDATCQGRIRQRWFRGVHPDIGGQLSGREYARPLANIPLVWMLESAQSVGLPLPEGWRDAFPCDPTAPSVGSWRGWGKAFLARAPRTVGRFECEELAPGIAPDTYDGPALLVNKLAPPDAHKPRRLLRRSGAMTAKPVTGGPCDDQDGGGHEAGGGPTAAAR</sequence>
<feature type="compositionally biased region" description="Gly residues" evidence="1">
    <location>
        <begin position="371"/>
        <end position="382"/>
    </location>
</feature>
<proteinExistence type="predicted"/>
<organism evidence="3 4">
    <name type="scientific">Paracoccus onchidii</name>
    <dbReference type="NCBI Taxonomy" id="3017813"/>
    <lineage>
        <taxon>Bacteria</taxon>
        <taxon>Pseudomonadati</taxon>
        <taxon>Pseudomonadota</taxon>
        <taxon>Alphaproteobacteria</taxon>
        <taxon>Rhodobacterales</taxon>
        <taxon>Paracoccaceae</taxon>
        <taxon>Paracoccus</taxon>
    </lineage>
</organism>
<dbReference type="PANTHER" id="PTHR33840:SF1">
    <property type="entry name" value="TLE1 PHOSPHOLIPASE DOMAIN-CONTAINING PROTEIN"/>
    <property type="match status" value="1"/>
</dbReference>
<dbReference type="RefSeq" id="WP_271887733.1">
    <property type="nucleotide sequence ID" value="NZ_JAQBIE010000003.1"/>
</dbReference>
<reference evidence="3" key="1">
    <citation type="submission" date="2022-12" db="EMBL/GenBank/DDBJ databases">
        <title>Paracoccus onchidii sp. nov., isolated from a marine invertebrate from the South China Sea.</title>
        <authorList>
            <person name="Xu S."/>
            <person name="Liu Z."/>
            <person name="Xu Y."/>
        </authorList>
    </citation>
    <scope>NUCLEOTIDE SEQUENCE</scope>
    <source>
        <strain evidence="3">Z330</strain>
    </source>
</reference>
<comment type="caution">
    <text evidence="3">The sequence shown here is derived from an EMBL/GenBank/DDBJ whole genome shotgun (WGS) entry which is preliminary data.</text>
</comment>
<dbReference type="Proteomes" id="UP001165641">
    <property type="component" value="Unassembled WGS sequence"/>
</dbReference>
<name>A0ABT4ZB69_9RHOB</name>
<dbReference type="InterPro" id="IPR018712">
    <property type="entry name" value="Tle1-like_cat"/>
</dbReference>
<dbReference type="EMBL" id="JAQBIE010000003">
    <property type="protein sequence ID" value="MDB6176616.1"/>
    <property type="molecule type" value="Genomic_DNA"/>
</dbReference>
<evidence type="ECO:0000259" key="2">
    <source>
        <dbReference type="Pfam" id="PF09994"/>
    </source>
</evidence>
<evidence type="ECO:0000313" key="4">
    <source>
        <dbReference type="Proteomes" id="UP001165641"/>
    </source>
</evidence>
<feature type="domain" description="T6SS Phospholipase effector Tle1-like catalytic" evidence="2">
    <location>
        <begin position="10"/>
        <end position="264"/>
    </location>
</feature>
<keyword evidence="4" id="KW-1185">Reference proteome</keyword>
<dbReference type="PANTHER" id="PTHR33840">
    <property type="match status" value="1"/>
</dbReference>